<dbReference type="InterPro" id="IPR000845">
    <property type="entry name" value="Nucleoside_phosphorylase_d"/>
</dbReference>
<evidence type="ECO:0000259" key="3">
    <source>
        <dbReference type="Pfam" id="PF01048"/>
    </source>
</evidence>
<dbReference type="InterPro" id="IPR019963">
    <property type="entry name" value="FL_hydrolase_MqnB"/>
</dbReference>
<dbReference type="Pfam" id="PF01048">
    <property type="entry name" value="PNP_UDP_1"/>
    <property type="match status" value="1"/>
</dbReference>
<dbReference type="GO" id="GO:0009234">
    <property type="term" value="P:menaquinone biosynthetic process"/>
    <property type="evidence" value="ECO:0007669"/>
    <property type="project" value="UniProtKB-UniRule"/>
</dbReference>
<dbReference type="GO" id="GO:0008782">
    <property type="term" value="F:adenosylhomocysteine nucleosidase activity"/>
    <property type="evidence" value="ECO:0007669"/>
    <property type="project" value="TreeGrafter"/>
</dbReference>
<protein>
    <recommendedName>
        <fullName evidence="1 2">Futalosine hydrolase</fullName>
        <shortName evidence="1">FL hydrolase</shortName>
        <ecNumber evidence="1 2">3.2.2.26</ecNumber>
    </recommendedName>
    <alternativeName>
        <fullName evidence="1">Futalosine nucleosidase</fullName>
    </alternativeName>
    <alternativeName>
        <fullName evidence="1">Menaquinone biosynthetic enzyme MqnB</fullName>
    </alternativeName>
</protein>
<dbReference type="GO" id="GO:0019284">
    <property type="term" value="P:L-methionine salvage from S-adenosylmethionine"/>
    <property type="evidence" value="ECO:0007669"/>
    <property type="project" value="TreeGrafter"/>
</dbReference>
<name>A0A081PLZ6_9SPHI</name>
<dbReference type="AlphaFoldDB" id="A0A081PLZ6"/>
<dbReference type="OrthoDB" id="9788270at2"/>
<accession>A0A081PLZ6</accession>
<dbReference type="PANTHER" id="PTHR46832:SF2">
    <property type="entry name" value="FUTALOSINE HYDROLASE"/>
    <property type="match status" value="1"/>
</dbReference>
<dbReference type="NCBIfam" id="TIGR03664">
    <property type="entry name" value="fut_nucase"/>
    <property type="match status" value="1"/>
</dbReference>
<dbReference type="GO" id="GO:0008930">
    <property type="term" value="F:methylthioadenosine nucleosidase activity"/>
    <property type="evidence" value="ECO:0007669"/>
    <property type="project" value="TreeGrafter"/>
</dbReference>
<dbReference type="InterPro" id="IPR035994">
    <property type="entry name" value="Nucleoside_phosphorylase_sf"/>
</dbReference>
<sequence>MKTLVVAATFPEVSGLCEHFLLKEGRLMYTPNFDVLITGVGMTATAFALGSTLNSSYSQVLNLGIAGTYQRSIPLGTLVQVTQDIFSELGAESPAGFLTIETLGFGKSHFQEINPEVPFQTDLQQVNGITVNRVHGTKESIKETKDRLNPDTESMEGAAVFYACEQTGIPCLQIRSISNYVEERNTATWEIGKSIRNLNAWAIRFLTIA</sequence>
<comment type="catalytic activity">
    <reaction evidence="1">
        <text>futalosine + H2O = dehypoxanthine futalosine + hypoxanthine</text>
        <dbReference type="Rhea" id="RHEA:25904"/>
        <dbReference type="ChEBI" id="CHEBI:15377"/>
        <dbReference type="ChEBI" id="CHEBI:17368"/>
        <dbReference type="ChEBI" id="CHEBI:58863"/>
        <dbReference type="ChEBI" id="CHEBI:58864"/>
        <dbReference type="EC" id="3.2.2.26"/>
    </reaction>
</comment>
<dbReference type="CDD" id="cd17766">
    <property type="entry name" value="futalosine_nucleosidase_MqnB"/>
    <property type="match status" value="1"/>
</dbReference>
<feature type="domain" description="Nucleoside phosphorylase" evidence="3">
    <location>
        <begin position="37"/>
        <end position="200"/>
    </location>
</feature>
<dbReference type="GO" id="GO:0005829">
    <property type="term" value="C:cytosol"/>
    <property type="evidence" value="ECO:0007669"/>
    <property type="project" value="TreeGrafter"/>
</dbReference>
<dbReference type="Gene3D" id="3.40.50.1580">
    <property type="entry name" value="Nucleoside phosphorylase domain"/>
    <property type="match status" value="1"/>
</dbReference>
<dbReference type="Proteomes" id="UP000028007">
    <property type="component" value="Unassembled WGS sequence"/>
</dbReference>
<keyword evidence="1" id="KW-0474">Menaquinone biosynthesis</keyword>
<dbReference type="RefSeq" id="WP_037437717.1">
    <property type="nucleotide sequence ID" value="NZ_JNFF01000004.1"/>
</dbReference>
<evidence type="ECO:0000256" key="2">
    <source>
        <dbReference type="NCBIfam" id="TIGR03664"/>
    </source>
</evidence>
<comment type="pathway">
    <text evidence="1">Quinol/quinone metabolism; menaquinone biosynthesis.</text>
</comment>
<dbReference type="EC" id="3.2.2.26" evidence="1 2"/>
<dbReference type="HAMAP" id="MF_00991">
    <property type="entry name" value="MqnB"/>
    <property type="match status" value="1"/>
</dbReference>
<gene>
    <name evidence="1" type="primary">mqnB</name>
    <name evidence="4" type="ORF">N180_16775</name>
</gene>
<evidence type="ECO:0000256" key="1">
    <source>
        <dbReference type="HAMAP-Rule" id="MF_00991"/>
    </source>
</evidence>
<dbReference type="UniPathway" id="UPA00079"/>
<reference evidence="4 5" key="1">
    <citation type="journal article" date="1992" name="Int. J. Syst. Bacteriol.">
        <title>Sphingobacterium antarcticus sp. nov. a Psychrotrophic Bacterium from the Soils of Schirmacher Oasis, Antarctica.</title>
        <authorList>
            <person name="Shivaji S."/>
            <person name="Ray M.K."/>
            <person name="Rao N.S."/>
            <person name="Saiserr L."/>
            <person name="Jagannadham M.V."/>
            <person name="Kumar G.S."/>
            <person name="Reddy G."/>
            <person name="Bhargava P.M."/>
        </authorList>
    </citation>
    <scope>NUCLEOTIDE SEQUENCE [LARGE SCALE GENOMIC DNA]</scope>
    <source>
        <strain evidence="4 5">4BY</strain>
    </source>
</reference>
<comment type="similarity">
    <text evidence="1">Belongs to the PNP/UDP phosphorylase family. Futalosine hydrolase subfamily.</text>
</comment>
<organism evidence="4 5">
    <name type="scientific">Pedobacter antarcticus 4BY</name>
    <dbReference type="NCBI Taxonomy" id="1358423"/>
    <lineage>
        <taxon>Bacteria</taxon>
        <taxon>Pseudomonadati</taxon>
        <taxon>Bacteroidota</taxon>
        <taxon>Sphingobacteriia</taxon>
        <taxon>Sphingobacteriales</taxon>
        <taxon>Sphingobacteriaceae</taxon>
        <taxon>Pedobacter</taxon>
    </lineage>
</organism>
<dbReference type="GO" id="GO:0009116">
    <property type="term" value="P:nucleoside metabolic process"/>
    <property type="evidence" value="ECO:0007669"/>
    <property type="project" value="InterPro"/>
</dbReference>
<keyword evidence="1" id="KW-0378">Hydrolase</keyword>
<dbReference type="EMBL" id="JNFF01000004">
    <property type="protein sequence ID" value="KEQ31719.1"/>
    <property type="molecule type" value="Genomic_DNA"/>
</dbReference>
<evidence type="ECO:0000313" key="5">
    <source>
        <dbReference type="Proteomes" id="UP000028007"/>
    </source>
</evidence>
<comment type="caution">
    <text evidence="4">The sequence shown here is derived from an EMBL/GenBank/DDBJ whole genome shotgun (WGS) entry which is preliminary data.</text>
</comment>
<proteinExistence type="inferred from homology"/>
<evidence type="ECO:0000313" key="4">
    <source>
        <dbReference type="EMBL" id="KEQ31719.1"/>
    </source>
</evidence>
<dbReference type="SUPFAM" id="SSF53167">
    <property type="entry name" value="Purine and uridine phosphorylases"/>
    <property type="match status" value="1"/>
</dbReference>
<dbReference type="eggNOG" id="COG0775">
    <property type="taxonomic scope" value="Bacteria"/>
</dbReference>
<keyword evidence="5" id="KW-1185">Reference proteome</keyword>
<comment type="function">
    <text evidence="1">Catalyzes the hydrolysis of futalosine (FL) to dehypoxanthine futalosine (DHFL) and hypoxanthine, a step in the biosynthesis of menaquinone (MK, vitamin K2).</text>
</comment>
<dbReference type="PANTHER" id="PTHR46832">
    <property type="entry name" value="5'-METHYLTHIOADENOSINE/S-ADENOSYLHOMOCYSTEINE NUCLEOSIDASE"/>
    <property type="match status" value="1"/>
</dbReference>